<gene>
    <name evidence="2" type="ORF">Tchar_00881</name>
</gene>
<reference evidence="2 3" key="1">
    <citation type="submission" date="2019-07" db="EMBL/GenBank/DDBJ databases">
        <title>Tepidimonas charontis SPSP-6 draft genome.</title>
        <authorList>
            <person name="Da Costa M.S."/>
            <person name="Froufe H.J.C."/>
            <person name="Egas C."/>
            <person name="Albuquerque L."/>
        </authorList>
    </citation>
    <scope>NUCLEOTIDE SEQUENCE [LARGE SCALE GENOMIC DNA]</scope>
    <source>
        <strain evidence="2 3">SPSP-6</strain>
    </source>
</reference>
<evidence type="ECO:0000313" key="2">
    <source>
        <dbReference type="EMBL" id="TSE35270.1"/>
    </source>
</evidence>
<proteinExistence type="predicted"/>
<keyword evidence="3" id="KW-1185">Reference proteome</keyword>
<feature type="transmembrane region" description="Helical" evidence="1">
    <location>
        <begin position="23"/>
        <end position="44"/>
    </location>
</feature>
<evidence type="ECO:0000313" key="3">
    <source>
        <dbReference type="Proteomes" id="UP000318294"/>
    </source>
</evidence>
<keyword evidence="1" id="KW-0812">Transmembrane</keyword>
<keyword evidence="1" id="KW-1133">Transmembrane helix</keyword>
<dbReference type="Proteomes" id="UP000318294">
    <property type="component" value="Unassembled WGS sequence"/>
</dbReference>
<dbReference type="EMBL" id="VJON01000009">
    <property type="protein sequence ID" value="TSE35270.1"/>
    <property type="molecule type" value="Genomic_DNA"/>
</dbReference>
<sequence>MSTSLTSSPVAAPTRAELARRAAAPRALVTLLLAAGVAALAVVAERLTDTWADGHLLTAWILMWAVVFLGSVLLASPARHLAQRLMATLDAWARRRAEARAAARTLRLAQLDARLQAELHALSIHQESSANAQAWAQALAPLGSGLDDERGALREWVSSAAEQVTTARGRRYSLYYI</sequence>
<organism evidence="2 3">
    <name type="scientific">Tepidimonas charontis</name>
    <dbReference type="NCBI Taxonomy" id="2267262"/>
    <lineage>
        <taxon>Bacteria</taxon>
        <taxon>Pseudomonadati</taxon>
        <taxon>Pseudomonadota</taxon>
        <taxon>Betaproteobacteria</taxon>
        <taxon>Burkholderiales</taxon>
        <taxon>Tepidimonas</taxon>
    </lineage>
</organism>
<dbReference type="RefSeq" id="WP_144327867.1">
    <property type="nucleotide sequence ID" value="NZ_VJON01000009.1"/>
</dbReference>
<feature type="transmembrane region" description="Helical" evidence="1">
    <location>
        <begin position="56"/>
        <end position="76"/>
    </location>
</feature>
<keyword evidence="1" id="KW-0472">Membrane</keyword>
<dbReference type="OrthoDB" id="8907851at2"/>
<evidence type="ECO:0000256" key="1">
    <source>
        <dbReference type="SAM" id="Phobius"/>
    </source>
</evidence>
<accession>A0A554XHG3</accession>
<dbReference type="AlphaFoldDB" id="A0A554XHG3"/>
<protein>
    <submittedName>
        <fullName evidence="2">Uncharacterized protein</fullName>
    </submittedName>
</protein>
<name>A0A554XHG3_9BURK</name>
<comment type="caution">
    <text evidence="2">The sequence shown here is derived from an EMBL/GenBank/DDBJ whole genome shotgun (WGS) entry which is preliminary data.</text>
</comment>